<protein>
    <recommendedName>
        <fullName evidence="2">EamA domain-containing protein</fullName>
    </recommendedName>
</protein>
<dbReference type="SUPFAM" id="SSF103481">
    <property type="entry name" value="Multidrug resistance efflux transporter EmrE"/>
    <property type="match status" value="2"/>
</dbReference>
<dbReference type="InterPro" id="IPR037185">
    <property type="entry name" value="EmrE-like"/>
</dbReference>
<feature type="transmembrane region" description="Helical" evidence="1">
    <location>
        <begin position="224"/>
        <end position="245"/>
    </location>
</feature>
<evidence type="ECO:0000313" key="3">
    <source>
        <dbReference type="EMBL" id="UXD22687.1"/>
    </source>
</evidence>
<accession>A0A977KBM6</accession>
<dbReference type="EMBL" id="CP006868">
    <property type="protein sequence ID" value="UXD22687.1"/>
    <property type="molecule type" value="Genomic_DNA"/>
</dbReference>
<dbReference type="GO" id="GO:0016020">
    <property type="term" value="C:membrane"/>
    <property type="evidence" value="ECO:0007669"/>
    <property type="project" value="InterPro"/>
</dbReference>
<organism evidence="3 4">
    <name type="scientific">Ignicoccus pacificus DSM 13166</name>
    <dbReference type="NCBI Taxonomy" id="940294"/>
    <lineage>
        <taxon>Archaea</taxon>
        <taxon>Thermoproteota</taxon>
        <taxon>Thermoprotei</taxon>
        <taxon>Desulfurococcales</taxon>
        <taxon>Desulfurococcaceae</taxon>
        <taxon>Ignicoccus</taxon>
    </lineage>
</organism>
<dbReference type="PANTHER" id="PTHR22911:SF76">
    <property type="entry name" value="EAMA DOMAIN-CONTAINING PROTEIN"/>
    <property type="match status" value="1"/>
</dbReference>
<dbReference type="AlphaFoldDB" id="A0A977KBM6"/>
<feature type="transmembrane region" description="Helical" evidence="1">
    <location>
        <begin position="196"/>
        <end position="217"/>
    </location>
</feature>
<feature type="transmembrane region" description="Helical" evidence="1">
    <location>
        <begin position="136"/>
        <end position="153"/>
    </location>
</feature>
<dbReference type="PANTHER" id="PTHR22911">
    <property type="entry name" value="ACYL-MALONYL CONDENSING ENZYME-RELATED"/>
    <property type="match status" value="1"/>
</dbReference>
<sequence>MRVHYFLFLLAMLSIGSSAILVRLANAPGTVCAFFRLLFSLPFVIVLNKGSFKGFDRLAVLSGIALGVHFSLWMDSLYRLPVFVSTAVVTTYPAFLALIEWKKEGFRPLSALGIALALLGTFSLFGLRGVLDPLGLLESLLGSLAITAYFWIGRKVRREKELGEYVLWAYAFAALTVFLYLLLVNVDPFIYLPRSFIWFLLMALVPMMGGHTVMNYLIKYYKAYVVSSIAFLEPIIAAILAYLIFGEVPPNKSLLPSLGIVLGVSLVVLSERYE</sequence>
<reference evidence="3" key="1">
    <citation type="submission" date="2013-11" db="EMBL/GenBank/DDBJ databases">
        <title>Comparative genomics of Ignicoccus.</title>
        <authorList>
            <person name="Podar M."/>
        </authorList>
    </citation>
    <scope>NUCLEOTIDE SEQUENCE</scope>
    <source>
        <strain evidence="3">DSM 13166</strain>
    </source>
</reference>
<keyword evidence="1" id="KW-1133">Transmembrane helix</keyword>
<feature type="domain" description="EamA" evidence="2">
    <location>
        <begin position="5"/>
        <end position="124"/>
    </location>
</feature>
<evidence type="ECO:0000256" key="1">
    <source>
        <dbReference type="SAM" id="Phobius"/>
    </source>
</evidence>
<keyword evidence="4" id="KW-1185">Reference proteome</keyword>
<keyword evidence="1" id="KW-0812">Transmembrane</keyword>
<feature type="domain" description="EamA" evidence="2">
    <location>
        <begin position="135"/>
        <end position="268"/>
    </location>
</feature>
<evidence type="ECO:0000259" key="2">
    <source>
        <dbReference type="Pfam" id="PF00892"/>
    </source>
</evidence>
<feature type="transmembrane region" description="Helical" evidence="1">
    <location>
        <begin position="165"/>
        <end position="184"/>
    </location>
</feature>
<keyword evidence="1" id="KW-0472">Membrane</keyword>
<feature type="transmembrane region" description="Helical" evidence="1">
    <location>
        <begin position="111"/>
        <end position="130"/>
    </location>
</feature>
<gene>
    <name evidence="3" type="ORF">IPA_07355</name>
</gene>
<evidence type="ECO:0000313" key="4">
    <source>
        <dbReference type="Proteomes" id="UP001063698"/>
    </source>
</evidence>
<dbReference type="Pfam" id="PF00892">
    <property type="entry name" value="EamA"/>
    <property type="match status" value="2"/>
</dbReference>
<dbReference type="InterPro" id="IPR000620">
    <property type="entry name" value="EamA_dom"/>
</dbReference>
<dbReference type="KEGG" id="ipc:IPA_07355"/>
<feature type="transmembrane region" description="Helical" evidence="1">
    <location>
        <begin position="80"/>
        <end position="99"/>
    </location>
</feature>
<dbReference type="Proteomes" id="UP001063698">
    <property type="component" value="Chromosome"/>
</dbReference>
<name>A0A977KBM6_9CREN</name>
<proteinExistence type="predicted"/>